<protein>
    <recommendedName>
        <fullName evidence="2">3D domain-containing protein</fullName>
    </recommendedName>
</protein>
<dbReference type="InterPro" id="IPR010611">
    <property type="entry name" value="3D_dom"/>
</dbReference>
<dbReference type="GO" id="GO:0019867">
    <property type="term" value="C:outer membrane"/>
    <property type="evidence" value="ECO:0007669"/>
    <property type="project" value="InterPro"/>
</dbReference>
<dbReference type="RefSeq" id="WP_242457515.1">
    <property type="nucleotide sequence ID" value="NZ_BMAQ01000021.1"/>
</dbReference>
<proteinExistence type="predicted"/>
<dbReference type="EMBL" id="BMAQ01000021">
    <property type="protein sequence ID" value="GFR38596.1"/>
    <property type="molecule type" value="Genomic_DNA"/>
</dbReference>
<reference evidence="3" key="1">
    <citation type="submission" date="2020-08" db="EMBL/GenBank/DDBJ databases">
        <authorList>
            <person name="Uke A."/>
            <person name="Chhe C."/>
            <person name="Baramee S."/>
            <person name="Kosugi A."/>
        </authorList>
    </citation>
    <scope>NUCLEOTIDE SEQUENCE</scope>
    <source>
        <strain evidence="3">DA-C8</strain>
    </source>
</reference>
<comment type="caution">
    <text evidence="3">The sequence shown here is derived from an EMBL/GenBank/DDBJ whole genome shotgun (WGS) entry which is preliminary data.</text>
</comment>
<reference evidence="3" key="2">
    <citation type="journal article" date="2021" name="Data Brief">
        <title>Draft genome sequence data of the facultative, thermophilic, xylanolytic bacterium Paenibacillus sp. strain DA-C8.</title>
        <authorList>
            <person name="Chhe C."/>
            <person name="Uke A."/>
            <person name="Baramee S."/>
            <person name="Ungkulpasvich U."/>
            <person name="Tachaapaikoon C."/>
            <person name="Pason P."/>
            <person name="Waeonukul R."/>
            <person name="Ratanakhanokchai K."/>
            <person name="Kosugi A."/>
        </authorList>
    </citation>
    <scope>NUCLEOTIDE SEQUENCE</scope>
    <source>
        <strain evidence="3">DA-C8</strain>
    </source>
</reference>
<dbReference type="Gene3D" id="2.40.40.10">
    <property type="entry name" value="RlpA-like domain"/>
    <property type="match status" value="1"/>
</dbReference>
<dbReference type="Pfam" id="PF06725">
    <property type="entry name" value="3D"/>
    <property type="match status" value="1"/>
</dbReference>
<evidence type="ECO:0000259" key="2">
    <source>
        <dbReference type="Pfam" id="PF06725"/>
    </source>
</evidence>
<organism evidence="3 4">
    <name type="scientific">Insulibacter thermoxylanivorax</name>
    <dbReference type="NCBI Taxonomy" id="2749268"/>
    <lineage>
        <taxon>Bacteria</taxon>
        <taxon>Bacillati</taxon>
        <taxon>Bacillota</taxon>
        <taxon>Bacilli</taxon>
        <taxon>Bacillales</taxon>
        <taxon>Paenibacillaceae</taxon>
        <taxon>Insulibacter</taxon>
    </lineage>
</organism>
<feature type="domain" description="3D" evidence="2">
    <location>
        <begin position="150"/>
        <end position="211"/>
    </location>
</feature>
<dbReference type="SUPFAM" id="SSF50685">
    <property type="entry name" value="Barwin-like endoglucanases"/>
    <property type="match status" value="1"/>
</dbReference>
<dbReference type="GO" id="GO:0004553">
    <property type="term" value="F:hydrolase activity, hydrolyzing O-glycosyl compounds"/>
    <property type="evidence" value="ECO:0007669"/>
    <property type="project" value="InterPro"/>
</dbReference>
<evidence type="ECO:0000313" key="4">
    <source>
        <dbReference type="Proteomes" id="UP000654993"/>
    </source>
</evidence>
<dbReference type="InterPro" id="IPR051933">
    <property type="entry name" value="Resuscitation_pf_RpfB"/>
</dbReference>
<dbReference type="PANTHER" id="PTHR39160:SF4">
    <property type="entry name" value="RESUSCITATION-PROMOTING FACTOR RPFB"/>
    <property type="match status" value="1"/>
</dbReference>
<evidence type="ECO:0000256" key="1">
    <source>
        <dbReference type="ARBA" id="ARBA00022729"/>
    </source>
</evidence>
<dbReference type="Proteomes" id="UP000654993">
    <property type="component" value="Unassembled WGS sequence"/>
</dbReference>
<gene>
    <name evidence="3" type="ORF">PRECH8_18920</name>
</gene>
<keyword evidence="1" id="KW-0732">Signal</keyword>
<evidence type="ECO:0000313" key="3">
    <source>
        <dbReference type="EMBL" id="GFR38596.1"/>
    </source>
</evidence>
<sequence length="239" mass="26242">MLRPMFRACLRLSWLSSGLLLFLLLAGKDPVQLSVNLEEVGSKAARMTNIENQLEASTKSSLDPDHEDMMERKMDAELQLGMNPEIEEEQGAADEGRSPEEQPFTVQSPAVYEVIATGYYAGVESTGKSPGHPEYGITYSGVKARRGTLSTIAADLNLFPIGTVLYIPDYGYGVVADIGSAVKGNIIDLYFPTKEEIYRLWGKRVVQVTVIEEGDGHLDEEKLRRLEAMLGTSDPPSAL</sequence>
<dbReference type="CDD" id="cd22786">
    <property type="entry name" value="DPBB_YuiC-like"/>
    <property type="match status" value="1"/>
</dbReference>
<dbReference type="InterPro" id="IPR036908">
    <property type="entry name" value="RlpA-like_sf"/>
</dbReference>
<keyword evidence="4" id="KW-1185">Reference proteome</keyword>
<dbReference type="PANTHER" id="PTHR39160">
    <property type="entry name" value="CELL WALL-BINDING PROTEIN YOCH"/>
    <property type="match status" value="1"/>
</dbReference>
<dbReference type="GO" id="GO:0009254">
    <property type="term" value="P:peptidoglycan turnover"/>
    <property type="evidence" value="ECO:0007669"/>
    <property type="project" value="InterPro"/>
</dbReference>
<name>A0A916QHJ9_9BACL</name>
<dbReference type="AlphaFoldDB" id="A0A916QHJ9"/>
<accession>A0A916QHJ9</accession>